<comment type="subcellular location">
    <subcellularLocation>
        <location evidence="1">Cell membrane</location>
        <topology evidence="1">Single-pass type I membrane protein</topology>
    </subcellularLocation>
    <subcellularLocation>
        <location evidence="12">Zona pellucida</location>
    </subcellularLocation>
</comment>
<reference evidence="22" key="1">
    <citation type="submission" date="2025-08" db="UniProtKB">
        <authorList>
            <consortium name="RefSeq"/>
        </authorList>
    </citation>
    <scope>IDENTIFICATION</scope>
</reference>
<evidence type="ECO:0000256" key="16">
    <source>
        <dbReference type="ARBA" id="ARBA00042573"/>
    </source>
</evidence>
<evidence type="ECO:0000256" key="2">
    <source>
        <dbReference type="ARBA" id="ARBA00022475"/>
    </source>
</evidence>
<evidence type="ECO:0000256" key="6">
    <source>
        <dbReference type="ARBA" id="ARBA00022692"/>
    </source>
</evidence>
<dbReference type="RefSeq" id="XP_034066462.1">
    <property type="nucleotide sequence ID" value="XM_034210571.1"/>
</dbReference>
<evidence type="ECO:0000313" key="21">
    <source>
        <dbReference type="Proteomes" id="UP000515161"/>
    </source>
</evidence>
<evidence type="ECO:0000313" key="22">
    <source>
        <dbReference type="RefSeq" id="XP_034066462.1"/>
    </source>
</evidence>
<dbReference type="Gene3D" id="4.10.110.10">
    <property type="entry name" value="Spasmolytic Protein, domain 1"/>
    <property type="match status" value="1"/>
</dbReference>
<keyword evidence="5" id="KW-0165">Cleavage on pair of basic residues</keyword>
<keyword evidence="2" id="KW-1003">Cell membrane</keyword>
<dbReference type="GeneID" id="117542736"/>
<keyword evidence="9 17" id="KW-1015">Disulfide bond</keyword>
<dbReference type="PANTHER" id="PTHR23343">
    <property type="entry name" value="ZONA PELLUCIDA SPERM-BINDING PROTEIN"/>
    <property type="match status" value="1"/>
</dbReference>
<dbReference type="GO" id="GO:0035804">
    <property type="term" value="F:structural constituent of egg coat"/>
    <property type="evidence" value="ECO:0007669"/>
    <property type="project" value="TreeGrafter"/>
</dbReference>
<feature type="region of interest" description="Disordered" evidence="18">
    <location>
        <begin position="187"/>
        <end position="261"/>
    </location>
</feature>
<keyword evidence="10" id="KW-0325">Glycoprotein</keyword>
<evidence type="ECO:0000256" key="9">
    <source>
        <dbReference type="ARBA" id="ARBA00023157"/>
    </source>
</evidence>
<keyword evidence="8" id="KW-0472">Membrane</keyword>
<comment type="function">
    <text evidence="13">Component of the zona pellucida, an extracellular matrix surrounding oocytes which mediates sperm binding, induction of the acrosome reaction and prevents post-fertilization polyspermy. The zona pellucida is composed of 3 to 4 glycoproteins, ZP1, ZP2, ZP3, and ZP4. ZP4 may act as a sperm receptor.</text>
</comment>
<feature type="compositionally biased region" description="Low complexity" evidence="18">
    <location>
        <begin position="221"/>
        <end position="238"/>
    </location>
</feature>
<evidence type="ECO:0000256" key="11">
    <source>
        <dbReference type="ARBA" id="ARBA00023279"/>
    </source>
</evidence>
<dbReference type="SMART" id="SM00241">
    <property type="entry name" value="ZP"/>
    <property type="match status" value="1"/>
</dbReference>
<evidence type="ECO:0000256" key="17">
    <source>
        <dbReference type="PROSITE-ProRule" id="PRU00779"/>
    </source>
</evidence>
<dbReference type="SMART" id="SM00018">
    <property type="entry name" value="PD"/>
    <property type="match status" value="1"/>
</dbReference>
<evidence type="ECO:0000256" key="7">
    <source>
        <dbReference type="ARBA" id="ARBA00022989"/>
    </source>
</evidence>
<evidence type="ECO:0000256" key="1">
    <source>
        <dbReference type="ARBA" id="ARBA00004251"/>
    </source>
</evidence>
<evidence type="ECO:0000256" key="8">
    <source>
        <dbReference type="ARBA" id="ARBA00023136"/>
    </source>
</evidence>
<dbReference type="InterPro" id="IPR001507">
    <property type="entry name" value="ZP_dom"/>
</dbReference>
<dbReference type="InterPro" id="IPR042235">
    <property type="entry name" value="ZP-C_dom"/>
</dbReference>
<feature type="compositionally biased region" description="Polar residues" evidence="18">
    <location>
        <begin position="187"/>
        <end position="196"/>
    </location>
</feature>
<dbReference type="InterPro" id="IPR051148">
    <property type="entry name" value="Zona_Pellucida_Domain_gp"/>
</dbReference>
<feature type="domain" description="ZP" evidence="19">
    <location>
        <begin position="302"/>
        <end position="589"/>
    </location>
</feature>
<dbReference type="Pfam" id="PF00088">
    <property type="entry name" value="Trefoil"/>
    <property type="match status" value="1"/>
</dbReference>
<proteinExistence type="predicted"/>
<evidence type="ECO:0000256" key="14">
    <source>
        <dbReference type="ARBA" id="ARBA00040238"/>
    </source>
</evidence>
<evidence type="ECO:0000256" key="18">
    <source>
        <dbReference type="SAM" id="MobiDB-lite"/>
    </source>
</evidence>
<name>A0A6P8UKC9_GYMAC</name>
<dbReference type="InterPro" id="IPR044913">
    <property type="entry name" value="P_trefoil_dom_sf"/>
</dbReference>
<dbReference type="Pfam" id="PF00100">
    <property type="entry name" value="Zona_pellucida"/>
    <property type="match status" value="1"/>
</dbReference>
<dbReference type="GO" id="GO:0035805">
    <property type="term" value="C:egg coat"/>
    <property type="evidence" value="ECO:0007669"/>
    <property type="project" value="UniProtKB-SubCell"/>
</dbReference>
<evidence type="ECO:0000256" key="12">
    <source>
        <dbReference type="ARBA" id="ARBA00024183"/>
    </source>
</evidence>
<dbReference type="PANTHER" id="PTHR23343:SF31">
    <property type="entry name" value="ZONA PELLUCIDA SPERM-BINDING PROTEIN 4"/>
    <property type="match status" value="1"/>
</dbReference>
<dbReference type="Pfam" id="PF23344">
    <property type="entry name" value="ZP-N"/>
    <property type="match status" value="1"/>
</dbReference>
<dbReference type="InterPro" id="IPR055356">
    <property type="entry name" value="ZP-N"/>
</dbReference>
<dbReference type="GO" id="GO:0005886">
    <property type="term" value="C:plasma membrane"/>
    <property type="evidence" value="ECO:0007669"/>
    <property type="project" value="UniProtKB-SubCell"/>
</dbReference>
<dbReference type="Gene3D" id="2.60.40.4100">
    <property type="entry name" value="Zona pellucida, ZP-C domain"/>
    <property type="match status" value="1"/>
</dbReference>
<keyword evidence="4" id="KW-0272">Extracellular matrix</keyword>
<dbReference type="PROSITE" id="PS51448">
    <property type="entry name" value="P_TREFOIL_2"/>
    <property type="match status" value="1"/>
</dbReference>
<protein>
    <recommendedName>
        <fullName evidence="14">Zona pellucida sperm-binding protein 4</fullName>
    </recommendedName>
    <alternativeName>
        <fullName evidence="16">Zona pellucida glycoprotein 4</fullName>
    </alternativeName>
    <alternativeName>
        <fullName evidence="15">Zona pellucida protein B</fullName>
    </alternativeName>
</protein>
<dbReference type="PROSITE" id="PS51034">
    <property type="entry name" value="ZP_2"/>
    <property type="match status" value="1"/>
</dbReference>
<keyword evidence="21" id="KW-1185">Reference proteome</keyword>
<accession>A0A6P8UKC9</accession>
<organism evidence="21 22">
    <name type="scientific">Gymnodraco acuticeps</name>
    <name type="common">Antarctic dragonfish</name>
    <dbReference type="NCBI Taxonomy" id="8218"/>
    <lineage>
        <taxon>Eukaryota</taxon>
        <taxon>Metazoa</taxon>
        <taxon>Chordata</taxon>
        <taxon>Craniata</taxon>
        <taxon>Vertebrata</taxon>
        <taxon>Euteleostomi</taxon>
        <taxon>Actinopterygii</taxon>
        <taxon>Neopterygii</taxon>
        <taxon>Teleostei</taxon>
        <taxon>Neoteleostei</taxon>
        <taxon>Acanthomorphata</taxon>
        <taxon>Eupercaria</taxon>
        <taxon>Perciformes</taxon>
        <taxon>Notothenioidei</taxon>
        <taxon>Bathydraconidae</taxon>
        <taxon>Gymnodraco</taxon>
    </lineage>
</organism>
<evidence type="ECO:0000256" key="10">
    <source>
        <dbReference type="ARBA" id="ARBA00023180"/>
    </source>
</evidence>
<keyword evidence="11" id="KW-0278">Fertilization</keyword>
<feature type="domain" description="P-type" evidence="20">
    <location>
        <begin position="259"/>
        <end position="297"/>
    </location>
</feature>
<evidence type="ECO:0000259" key="19">
    <source>
        <dbReference type="PROSITE" id="PS51034"/>
    </source>
</evidence>
<dbReference type="GO" id="GO:0060468">
    <property type="term" value="P:prevention of polyspermy"/>
    <property type="evidence" value="ECO:0007669"/>
    <property type="project" value="TreeGrafter"/>
</dbReference>
<dbReference type="InterPro" id="IPR055355">
    <property type="entry name" value="ZP-C"/>
</dbReference>
<evidence type="ECO:0000256" key="5">
    <source>
        <dbReference type="ARBA" id="ARBA00022685"/>
    </source>
</evidence>
<keyword evidence="3" id="KW-0964">Secreted</keyword>
<comment type="caution">
    <text evidence="17">Lacks conserved residue(s) required for the propagation of feature annotation.</text>
</comment>
<sequence>MISILNSQRGLSCLSCPSSQQLPLNGTHLSIQQPPLNGTHLSIQQLPLNGTHLSIQQPPLNGTHLRSLSSPCSMISILNSHSGISSLTSLIGQQLPLYGTHISSLIGQQLPLYGTHISSLIGQQLPLYGTHISILISQQLPLYGTHISILSSPCIMISILNSHSGISSLISQQLPLYGTHLSIQQPPLNGTHLSIQQPPPKWNPHQHPTTPPKWNPHQKPQKSLQHDQQPQQPQQSQQPPQPKQPPWHQKPHQPQQSQQTCEVADNQKISCGAPGISTEHCEAINCCYGGNMCYYGKSVTLQCTKDGQFIVVVAKDATLPYLDLETVFFLGGGETCHSVGTTSAFAIYQFPVTACGTVMMEEPGVIIYENRMSSSYEVAIGPNGAITRDSQYELLVQCRYIGTAIEALVIEVGILPPPLPVAAPGPLRVELVLANGECSVKGCVEEDVAYNSFYVDSDYPVTKVLRDPVYVEVHILERTDPNIKLTLGKCWATSDPYPQSLPQWDLLIDGCPYRDDRYLTTLVPVDASSGLMYPTHHRRFVFKMFTFVSGGGVKQQALIPLNEKVYIHCEAAVCQPSVGDNCEPRCFRSRRDVSVQKASREETTVVSSKELVFIQ</sequence>
<dbReference type="GO" id="GO:0007339">
    <property type="term" value="P:binding of sperm to zona pellucida"/>
    <property type="evidence" value="ECO:0007669"/>
    <property type="project" value="TreeGrafter"/>
</dbReference>
<feature type="disulfide bond" evidence="17">
    <location>
        <begin position="261"/>
        <end position="287"/>
    </location>
</feature>
<dbReference type="AlphaFoldDB" id="A0A6P8UKC9"/>
<dbReference type="SUPFAM" id="SSF57492">
    <property type="entry name" value="Trefoil"/>
    <property type="match status" value="1"/>
</dbReference>
<dbReference type="Proteomes" id="UP000515161">
    <property type="component" value="Unplaced"/>
</dbReference>
<evidence type="ECO:0000256" key="3">
    <source>
        <dbReference type="ARBA" id="ARBA00022525"/>
    </source>
</evidence>
<evidence type="ECO:0000256" key="4">
    <source>
        <dbReference type="ARBA" id="ARBA00022530"/>
    </source>
</evidence>
<keyword evidence="6" id="KW-0812">Transmembrane</keyword>
<evidence type="ECO:0000256" key="13">
    <source>
        <dbReference type="ARBA" id="ARBA00037545"/>
    </source>
</evidence>
<dbReference type="CDD" id="cd00111">
    <property type="entry name" value="Trefoil"/>
    <property type="match status" value="1"/>
</dbReference>
<evidence type="ECO:0000259" key="20">
    <source>
        <dbReference type="PROSITE" id="PS51448"/>
    </source>
</evidence>
<dbReference type="InterPro" id="IPR000519">
    <property type="entry name" value="P_trefoil_dom"/>
</dbReference>
<dbReference type="GO" id="GO:0032190">
    <property type="term" value="F:acrosin binding"/>
    <property type="evidence" value="ECO:0007669"/>
    <property type="project" value="TreeGrafter"/>
</dbReference>
<feature type="disulfide bond" evidence="17">
    <location>
        <begin position="271"/>
        <end position="286"/>
    </location>
</feature>
<gene>
    <name evidence="22" type="primary">LOC117542736</name>
</gene>
<evidence type="ECO:0000256" key="15">
    <source>
        <dbReference type="ARBA" id="ARBA00042273"/>
    </source>
</evidence>
<dbReference type="Gene3D" id="2.60.40.3210">
    <property type="entry name" value="Zona pellucida, ZP-N domain"/>
    <property type="match status" value="1"/>
</dbReference>
<keyword evidence="7" id="KW-1133">Transmembrane helix</keyword>